<dbReference type="GeneID" id="43580783"/>
<sequence length="1008" mass="114922">MEAVSPLLTLKRKSIGTNENDDDSAGYNSDLESPRKNTETRTTPPSFFAHNKNSGTTNGLIGFDDVSTSNVKLLVEELPDISDTRTFKDALIKASNIPDNDGAFMYYLLSSRINSEEDSLMIAAYDNQILPKINPQKTNCVLYVPFDALLQDSSSNAFEQNLSETEWYRALTTRKSSDSGVFSMLIPIDQNDHLSVIWILLDPASQSYKIYRKDSSYIQVKNGDNKTHDLPSLFPEVLEKREKIVKSFSALTKLLREAVKDLFAMNDMLSEWEALPGYIPTSTEYRYTASILDMYDICISHIDIQSSVKTFLSEEYQNTQQLDEEALQSEKVSMLRVFSQEYGRFYKLKIRQDGTINNQSFQDDKKFYFSRNLFEEFQSVYEIFSVHFLLHEVFNSEISLHGKVNDAFLPFLNFWFPTLLEEYNKLSNHEANLWVPYFSSVYSRKIGSYNDQLPPEFEKRHTQYPPLSLLRPTNLFLPQEMLNFCQKYCTFESDDDLKTLYSPNSPYSKPSKEMIYAFREVLKKIIRGLGLDSALSPLKLQIEEPTLTLEEFIDSMHYDTLESVVRRYKRSLVMAYIQSTRNISITKPLDEGEGEEDHQSKKSIKWPKSPVLVYYSGGSVKNKRENMRFKLVLNPKELFQSIILDCQTPPIGKTAPLEPWVNDNESDSMYYNQHLLTGHVSKSLYESTYRNNSFIVKVIRTCYVKSNHNTTNNGVVITFPHLKRAKRRKVEAVDRVTRSSRAQAETTKEDEDKDKNGDEEDDIVLVDEVIEKSNSESEESSSSNNNSSIDESDNVDLHEISDTEEETVQPNEDFKSKVMGLTVSAGKSITQIGTQPATKAVTQSFTKAVTQSVAKAITKSVTRPINNSAGQPVVHSATQFPNKVAKKTIYRSPPKEPLSSSSISVKTSSQNGLQKGYNFKKESIKHKPKGRPRIKKLKEPSPPLSLPESDEEEEEEDDDDEDDDEDDEMKSIEDDGSVIVVDDFLSPQTSKRMNRNSSSSIEDLVEVE</sequence>
<dbReference type="EMBL" id="CABVLU010000002">
    <property type="protein sequence ID" value="VVT48811.1"/>
    <property type="molecule type" value="Genomic_DNA"/>
</dbReference>
<feature type="region of interest" description="Disordered" evidence="1">
    <location>
        <begin position="730"/>
        <end position="795"/>
    </location>
</feature>
<gene>
    <name evidence="2" type="ORF">SAPINGB_P001963</name>
</gene>
<reference evidence="2 3" key="1">
    <citation type="submission" date="2019-09" db="EMBL/GenBank/DDBJ databases">
        <authorList>
            <person name="Brejova B."/>
        </authorList>
    </citation>
    <scope>NUCLEOTIDE SEQUENCE [LARGE SCALE GENOMIC DNA]</scope>
</reference>
<feature type="region of interest" description="Disordered" evidence="1">
    <location>
        <begin position="1"/>
        <end position="51"/>
    </location>
</feature>
<dbReference type="RefSeq" id="XP_031852574.1">
    <property type="nucleotide sequence ID" value="XM_031996683.1"/>
</dbReference>
<organism evidence="2 3">
    <name type="scientific">Magnusiomyces paraingens</name>
    <dbReference type="NCBI Taxonomy" id="2606893"/>
    <lineage>
        <taxon>Eukaryota</taxon>
        <taxon>Fungi</taxon>
        <taxon>Dikarya</taxon>
        <taxon>Ascomycota</taxon>
        <taxon>Saccharomycotina</taxon>
        <taxon>Dipodascomycetes</taxon>
        <taxon>Dipodascales</taxon>
        <taxon>Dipodascaceae</taxon>
        <taxon>Magnusiomyces</taxon>
    </lineage>
</organism>
<feature type="region of interest" description="Disordered" evidence="1">
    <location>
        <begin position="865"/>
        <end position="1008"/>
    </location>
</feature>
<dbReference type="AlphaFoldDB" id="A0A5E8BCN0"/>
<evidence type="ECO:0000313" key="2">
    <source>
        <dbReference type="EMBL" id="VVT48811.1"/>
    </source>
</evidence>
<name>A0A5E8BCN0_9ASCO</name>
<feature type="compositionally biased region" description="Polar residues" evidence="1">
    <location>
        <begin position="40"/>
        <end position="51"/>
    </location>
</feature>
<evidence type="ECO:0000313" key="3">
    <source>
        <dbReference type="Proteomes" id="UP000398389"/>
    </source>
</evidence>
<proteinExistence type="predicted"/>
<feature type="compositionally biased region" description="Low complexity" evidence="1">
    <location>
        <begin position="899"/>
        <end position="909"/>
    </location>
</feature>
<feature type="compositionally biased region" description="Polar residues" evidence="1">
    <location>
        <begin position="865"/>
        <end position="881"/>
    </location>
</feature>
<feature type="compositionally biased region" description="Acidic residues" evidence="1">
    <location>
        <begin position="748"/>
        <end position="765"/>
    </location>
</feature>
<evidence type="ECO:0000256" key="1">
    <source>
        <dbReference type="SAM" id="MobiDB-lite"/>
    </source>
</evidence>
<accession>A0A5E8BCN0</accession>
<feature type="compositionally biased region" description="Low complexity" evidence="1">
    <location>
        <begin position="780"/>
        <end position="789"/>
    </location>
</feature>
<dbReference type="Proteomes" id="UP000398389">
    <property type="component" value="Unassembled WGS sequence"/>
</dbReference>
<protein>
    <submittedName>
        <fullName evidence="2">Uncharacterized protein</fullName>
    </submittedName>
</protein>
<keyword evidence="3" id="KW-1185">Reference proteome</keyword>
<feature type="compositionally biased region" description="Basic residues" evidence="1">
    <location>
        <begin position="923"/>
        <end position="936"/>
    </location>
</feature>
<feature type="compositionally biased region" description="Acidic residues" evidence="1">
    <location>
        <begin position="948"/>
        <end position="968"/>
    </location>
</feature>
<feature type="compositionally biased region" description="Polar residues" evidence="1">
    <location>
        <begin position="986"/>
        <end position="1001"/>
    </location>
</feature>